<protein>
    <submittedName>
        <fullName evidence="1">Uncharacterized protein</fullName>
    </submittedName>
</protein>
<dbReference type="OrthoDB" id="1822898at2"/>
<reference evidence="1 2" key="1">
    <citation type="submission" date="2018-05" db="EMBL/GenBank/DDBJ databases">
        <title>The Hungate 1000. A catalogue of reference genomes from the rumen microbiome.</title>
        <authorList>
            <person name="Kelly W."/>
        </authorList>
    </citation>
    <scope>NUCLEOTIDE SEQUENCE [LARGE SCALE GENOMIC DNA]</scope>
    <source>
        <strain evidence="1 2">SAb67</strain>
    </source>
</reference>
<comment type="caution">
    <text evidence="1">The sequence shown here is derived from an EMBL/GenBank/DDBJ whole genome shotgun (WGS) entry which is preliminary data.</text>
</comment>
<name>A0A315XT48_RUMFL</name>
<dbReference type="RefSeq" id="WP_109727987.1">
    <property type="nucleotide sequence ID" value="NZ_QGDI01000018.1"/>
</dbReference>
<dbReference type="EMBL" id="QGDI01000018">
    <property type="protein sequence ID" value="PWJ09895.1"/>
    <property type="molecule type" value="Genomic_DNA"/>
</dbReference>
<evidence type="ECO:0000313" key="2">
    <source>
        <dbReference type="Proteomes" id="UP000245720"/>
    </source>
</evidence>
<accession>A0A315XT48</accession>
<dbReference type="Proteomes" id="UP000245720">
    <property type="component" value="Unassembled WGS sequence"/>
</dbReference>
<organism evidence="1 2">
    <name type="scientific">Ruminococcus flavefaciens</name>
    <dbReference type="NCBI Taxonomy" id="1265"/>
    <lineage>
        <taxon>Bacteria</taxon>
        <taxon>Bacillati</taxon>
        <taxon>Bacillota</taxon>
        <taxon>Clostridia</taxon>
        <taxon>Eubacteriales</taxon>
        <taxon>Oscillospiraceae</taxon>
        <taxon>Ruminococcus</taxon>
    </lineage>
</organism>
<evidence type="ECO:0000313" key="1">
    <source>
        <dbReference type="EMBL" id="PWJ09895.1"/>
    </source>
</evidence>
<proteinExistence type="predicted"/>
<gene>
    <name evidence="1" type="ORF">IE37_03329</name>
</gene>
<dbReference type="AlphaFoldDB" id="A0A315XT48"/>
<sequence>MKRVLSTQAIMANGKTTYTGLFTSEGIPAEVELVCVNGNACLSVTIPEDDEEEYVGRPLTEDEIEAICRNYGNCDDCPLYNYCDEEMM</sequence>